<accession>A0A671LU84</accession>
<dbReference type="SMART" id="SM00214">
    <property type="entry name" value="VWC"/>
    <property type="match status" value="3"/>
</dbReference>
<dbReference type="AlphaFoldDB" id="A0A671LU84"/>
<organism evidence="2 3">
    <name type="scientific">Sinocyclocheilus anshuiensis</name>
    <dbReference type="NCBI Taxonomy" id="1608454"/>
    <lineage>
        <taxon>Eukaryota</taxon>
        <taxon>Metazoa</taxon>
        <taxon>Chordata</taxon>
        <taxon>Craniata</taxon>
        <taxon>Vertebrata</taxon>
        <taxon>Euteleostomi</taxon>
        <taxon>Actinopterygii</taxon>
        <taxon>Neopterygii</taxon>
        <taxon>Teleostei</taxon>
        <taxon>Ostariophysi</taxon>
        <taxon>Cypriniformes</taxon>
        <taxon>Cyprinidae</taxon>
        <taxon>Cyprininae</taxon>
        <taxon>Sinocyclocheilus</taxon>
    </lineage>
</organism>
<dbReference type="Gene3D" id="6.20.200.20">
    <property type="match status" value="3"/>
</dbReference>
<dbReference type="Pfam" id="PF00093">
    <property type="entry name" value="VWC"/>
    <property type="match status" value="2"/>
</dbReference>
<reference evidence="2" key="1">
    <citation type="submission" date="2025-08" db="UniProtKB">
        <authorList>
            <consortium name="Ensembl"/>
        </authorList>
    </citation>
    <scope>IDENTIFICATION</scope>
</reference>
<dbReference type="PROSITE" id="PS50184">
    <property type="entry name" value="VWFC_2"/>
    <property type="match status" value="3"/>
</dbReference>
<dbReference type="Ensembl" id="ENSSANT00000025667.1">
    <property type="protein sequence ID" value="ENSSANP00000024093.1"/>
    <property type="gene ID" value="ENSSANG00000012412.1"/>
</dbReference>
<sequence>SYVKVCVCARTKMLFCCVVSPRCVHNGKEFTEGEVYRMDPCWLCQCRVGVSFCSKAECAELDCENFYVPEGECCPVCIGTEHLQQSLDGETWRLDECTSCTCRLGRVLCDSEACPPVLCHTPVRSRDGCCYVCPVVSAQLCSFLSGEILQAGDSWKPNACSSCVCRNGSVQCFSQQCPAADCRVPVLRKGQCCPQCMLGTRLHTQTH</sequence>
<dbReference type="PANTHER" id="PTHR46439:SF1">
    <property type="entry name" value="CYSTEINE-RICH MOTOR NEURON 1 PROTEIN"/>
    <property type="match status" value="1"/>
</dbReference>
<evidence type="ECO:0000259" key="1">
    <source>
        <dbReference type="PROSITE" id="PS50184"/>
    </source>
</evidence>
<reference evidence="2" key="2">
    <citation type="submission" date="2025-09" db="UniProtKB">
        <authorList>
            <consortium name="Ensembl"/>
        </authorList>
    </citation>
    <scope>IDENTIFICATION</scope>
</reference>
<feature type="domain" description="VWFC" evidence="1">
    <location>
        <begin position="21"/>
        <end position="78"/>
    </location>
</feature>
<dbReference type="Proteomes" id="UP000472260">
    <property type="component" value="Unassembled WGS sequence"/>
</dbReference>
<dbReference type="PROSITE" id="PS01208">
    <property type="entry name" value="VWFC_1"/>
    <property type="match status" value="2"/>
</dbReference>
<feature type="domain" description="VWFC" evidence="1">
    <location>
        <begin position="75"/>
        <end position="134"/>
    </location>
</feature>
<protein>
    <recommendedName>
        <fullName evidence="1">VWFC domain-containing protein</fullName>
    </recommendedName>
</protein>
<evidence type="ECO:0000313" key="3">
    <source>
        <dbReference type="Proteomes" id="UP000472260"/>
    </source>
</evidence>
<dbReference type="Pfam" id="PF23334">
    <property type="entry name" value="VWC2L_2nd"/>
    <property type="match status" value="1"/>
</dbReference>
<dbReference type="GO" id="GO:0005886">
    <property type="term" value="C:plasma membrane"/>
    <property type="evidence" value="ECO:0007669"/>
    <property type="project" value="TreeGrafter"/>
</dbReference>
<feature type="domain" description="VWFC" evidence="1">
    <location>
        <begin position="139"/>
        <end position="197"/>
    </location>
</feature>
<dbReference type="InterPro" id="IPR052624">
    <property type="entry name" value="CRIM1"/>
</dbReference>
<keyword evidence="3" id="KW-1185">Reference proteome</keyword>
<proteinExistence type="predicted"/>
<dbReference type="InterPro" id="IPR001007">
    <property type="entry name" value="VWF_dom"/>
</dbReference>
<name>A0A671LU84_9TELE</name>
<dbReference type="PANTHER" id="PTHR46439">
    <property type="entry name" value="CYSTEINE-RICH MOTOR NEURON 1 PROTEIN"/>
    <property type="match status" value="1"/>
</dbReference>
<dbReference type="SUPFAM" id="SSF57603">
    <property type="entry name" value="FnI-like domain"/>
    <property type="match status" value="3"/>
</dbReference>
<evidence type="ECO:0000313" key="2">
    <source>
        <dbReference type="Ensembl" id="ENSSANP00000024093.1"/>
    </source>
</evidence>